<evidence type="ECO:0000259" key="1">
    <source>
        <dbReference type="Pfam" id="PF01425"/>
    </source>
</evidence>
<dbReference type="InterPro" id="IPR036928">
    <property type="entry name" value="AS_sf"/>
</dbReference>
<dbReference type="InterPro" id="IPR023631">
    <property type="entry name" value="Amidase_dom"/>
</dbReference>
<name>A0A8B3XX42_9PSED</name>
<organism evidence="2 3">
    <name type="scientific">Pseudomonas orientalis</name>
    <dbReference type="NCBI Taxonomy" id="76758"/>
    <lineage>
        <taxon>Bacteria</taxon>
        <taxon>Pseudomonadati</taxon>
        <taxon>Pseudomonadota</taxon>
        <taxon>Gammaproteobacteria</taxon>
        <taxon>Pseudomonadales</taxon>
        <taxon>Pseudomonadaceae</taxon>
        <taxon>Pseudomonas</taxon>
    </lineage>
</organism>
<evidence type="ECO:0000313" key="3">
    <source>
        <dbReference type="Proteomes" id="UP000183653"/>
    </source>
</evidence>
<evidence type="ECO:0000313" key="2">
    <source>
        <dbReference type="EMBL" id="SDU04469.1"/>
    </source>
</evidence>
<feature type="domain" description="Amidase" evidence="1">
    <location>
        <begin position="47"/>
        <end position="471"/>
    </location>
</feature>
<dbReference type="PANTHER" id="PTHR42678">
    <property type="entry name" value="AMIDASE"/>
    <property type="match status" value="1"/>
</dbReference>
<proteinExistence type="predicted"/>
<dbReference type="PANTHER" id="PTHR42678:SF34">
    <property type="entry name" value="OS04G0183300 PROTEIN"/>
    <property type="match status" value="1"/>
</dbReference>
<protein>
    <submittedName>
        <fullName evidence="2">Amidase</fullName>
    </submittedName>
</protein>
<sequence>MIGPISAGGWAAGLLRELSSPPQGFKGACQMSGEMASRGGVTSESLVKNSFRQIATIDRGLQGGNAFVETNPDALKDARARDLERKKGHVRGYLHGVPIALKDVFETSGRMQTSAGSKALVGKGATRNAKVVDNLLKAGVVVVGKTNMSELSNFRSELPVDGWSSRGGQTLNPHRLGGAVAGSSSGSAVAVAQGHVPLALGVETNGSVITPAAYNGVFGLKTSVGLLSNEGVMTSSRMDTIGTFTRNVCDAAEALNAMTETRVYTEGLRSDALKGKRIGYTPVPELSAEEARDPAKRADSKHYVQALEVLRSQGAILVPVGTLEDGVDEGTYGGYNEALFSDVKHHLEEYLAGREGLPVKSLTELIAFNKRNLQPGEPDQKLLELINGLETTQDQRDKLWKAVLPVFQKAIDDPMKEHKLDAMVSNFLSNNYFCSAAAGYPGMSVPSGMDDEGMPTALYLYGAADSEAMLLSAAYVYEQATQAIKEPAFLPGTPFTPAPVTADNAAEVPEGNV</sequence>
<keyword evidence="3" id="KW-1185">Reference proteome</keyword>
<accession>A0A8B3XX42</accession>
<dbReference type="Pfam" id="PF01425">
    <property type="entry name" value="Amidase"/>
    <property type="match status" value="1"/>
</dbReference>
<reference evidence="2 3" key="1">
    <citation type="submission" date="2016-10" db="EMBL/GenBank/DDBJ databases">
        <authorList>
            <person name="Varghese N."/>
            <person name="Submissions S."/>
        </authorList>
    </citation>
    <scope>NUCLEOTIDE SEQUENCE [LARGE SCALE GENOMIC DNA]</scope>
    <source>
        <strain evidence="2 3">BS2775</strain>
    </source>
</reference>
<dbReference type="Gene3D" id="3.90.1300.10">
    <property type="entry name" value="Amidase signature (AS) domain"/>
    <property type="match status" value="1"/>
</dbReference>
<gene>
    <name evidence="2" type="ORF">SAMN04490197_2317</name>
</gene>
<dbReference type="Proteomes" id="UP000183653">
    <property type="component" value="Chromosome I"/>
</dbReference>
<dbReference type="EMBL" id="LT629782">
    <property type="protein sequence ID" value="SDU04469.1"/>
    <property type="molecule type" value="Genomic_DNA"/>
</dbReference>
<dbReference type="SUPFAM" id="SSF75304">
    <property type="entry name" value="Amidase signature (AS) enzymes"/>
    <property type="match status" value="1"/>
</dbReference>
<dbReference type="AlphaFoldDB" id="A0A8B3XX42"/>